<dbReference type="Proteomes" id="UP001177003">
    <property type="component" value="Chromosome 8"/>
</dbReference>
<keyword evidence="1" id="KW-0175">Coiled coil</keyword>
<keyword evidence="3" id="KW-1185">Reference proteome</keyword>
<evidence type="ECO:0000256" key="1">
    <source>
        <dbReference type="SAM" id="Coils"/>
    </source>
</evidence>
<organism evidence="2 3">
    <name type="scientific">Lactuca saligna</name>
    <name type="common">Willowleaf lettuce</name>
    <dbReference type="NCBI Taxonomy" id="75948"/>
    <lineage>
        <taxon>Eukaryota</taxon>
        <taxon>Viridiplantae</taxon>
        <taxon>Streptophyta</taxon>
        <taxon>Embryophyta</taxon>
        <taxon>Tracheophyta</taxon>
        <taxon>Spermatophyta</taxon>
        <taxon>Magnoliopsida</taxon>
        <taxon>eudicotyledons</taxon>
        <taxon>Gunneridae</taxon>
        <taxon>Pentapetalae</taxon>
        <taxon>asterids</taxon>
        <taxon>campanulids</taxon>
        <taxon>Asterales</taxon>
        <taxon>Asteraceae</taxon>
        <taxon>Cichorioideae</taxon>
        <taxon>Cichorieae</taxon>
        <taxon>Lactucinae</taxon>
        <taxon>Lactuca</taxon>
    </lineage>
</organism>
<evidence type="ECO:0000313" key="3">
    <source>
        <dbReference type="Proteomes" id="UP001177003"/>
    </source>
</evidence>
<gene>
    <name evidence="2" type="ORF">LSALG_LOCUS36504</name>
</gene>
<dbReference type="EMBL" id="OX465084">
    <property type="protein sequence ID" value="CAI9297709.1"/>
    <property type="molecule type" value="Genomic_DNA"/>
</dbReference>
<evidence type="ECO:0000313" key="2">
    <source>
        <dbReference type="EMBL" id="CAI9297709.1"/>
    </source>
</evidence>
<name>A0AA35ZSV5_LACSI</name>
<proteinExistence type="predicted"/>
<dbReference type="AlphaFoldDB" id="A0AA35ZSV5"/>
<feature type="coiled-coil region" evidence="1">
    <location>
        <begin position="56"/>
        <end position="83"/>
    </location>
</feature>
<accession>A0AA35ZSV5</accession>
<protein>
    <submittedName>
        <fullName evidence="2">Uncharacterized protein</fullName>
    </submittedName>
</protein>
<reference evidence="2" key="1">
    <citation type="submission" date="2023-04" db="EMBL/GenBank/DDBJ databases">
        <authorList>
            <person name="Vijverberg K."/>
            <person name="Xiong W."/>
            <person name="Schranz E."/>
        </authorList>
    </citation>
    <scope>NUCLEOTIDE SEQUENCE</scope>
</reference>
<sequence length="136" mass="15657">MSVSVGQYQRARATAIEMIEGKLEDHYTKVWDYAVAIRDFYKLWQTYSSMLSIYNVVEVEAEEEEVEGEVGEMEAEEEQVKEREVGARVVPLDPGSYNILWEKKRIPSERIRKLKLKKVVQDANGGGSTKTPWVLD</sequence>